<reference evidence="1 2" key="1">
    <citation type="journal article" date="2006" name="Appl. Environ. Microbiol.">
        <title>Genome sequence of the chemolithoautotrophic nitrite-oxidizing bacterium Nitrobacter winogradskyi Nb-255.</title>
        <authorList>
            <person name="Starkenburg S.R."/>
            <person name="Chain P.S."/>
            <person name="Sayavedra-Soto L.A."/>
            <person name="Hauser L."/>
            <person name="Land M.L."/>
            <person name="Larimer F.W."/>
            <person name="Malfatti S.A."/>
            <person name="Klotz M.G."/>
            <person name="Bottomley P.J."/>
            <person name="Arp D.J."/>
            <person name="Hickey W.J."/>
        </authorList>
    </citation>
    <scope>NUCLEOTIDE SEQUENCE [LARGE SCALE GENOMIC DNA]</scope>
    <source>
        <strain evidence="2">ATCC 25391 / DSM 10237 / CIP 104748 / NCIMB 11846 / Nb-255</strain>
    </source>
</reference>
<dbReference type="eggNOG" id="ENOG5032WFP">
    <property type="taxonomic scope" value="Bacteria"/>
</dbReference>
<proteinExistence type="predicted"/>
<dbReference type="STRING" id="323098.Nwi_2857"/>
<sequence>MSSTFRKQPAKSDLKRPARRGMARFEVVGRAADRDLIRSLAKRLAEDGAEADRIRATISQSMSTKPVRKAGILDALRRSPLVGASLDLARR</sequence>
<dbReference type="HOGENOM" id="CLU_180803_0_0_5"/>
<dbReference type="AlphaFoldDB" id="Q3SNN4"/>
<evidence type="ECO:0000313" key="1">
    <source>
        <dbReference type="EMBL" id="ABA06107.1"/>
    </source>
</evidence>
<dbReference type="KEGG" id="nwi:Nwi_2857"/>
<gene>
    <name evidence="1" type="ordered locus">Nwi_2857</name>
</gene>
<accession>Q3SNN4</accession>
<dbReference type="EMBL" id="CP000115">
    <property type="protein sequence ID" value="ABA06107.1"/>
    <property type="molecule type" value="Genomic_DNA"/>
</dbReference>
<name>Q3SNN4_NITWN</name>
<keyword evidence="2" id="KW-1185">Reference proteome</keyword>
<dbReference type="OrthoDB" id="7360905at2"/>
<dbReference type="Proteomes" id="UP000002531">
    <property type="component" value="Chromosome"/>
</dbReference>
<protein>
    <submittedName>
        <fullName evidence="1">Uncharacterized protein</fullName>
    </submittedName>
</protein>
<evidence type="ECO:0000313" key="2">
    <source>
        <dbReference type="Proteomes" id="UP000002531"/>
    </source>
</evidence>
<organism evidence="1 2">
    <name type="scientific">Nitrobacter winogradskyi (strain ATCC 25391 / DSM 10237 / CIP 104748 / NCIMB 11846 / Nb-255)</name>
    <dbReference type="NCBI Taxonomy" id="323098"/>
    <lineage>
        <taxon>Bacteria</taxon>
        <taxon>Pseudomonadati</taxon>
        <taxon>Pseudomonadota</taxon>
        <taxon>Alphaproteobacteria</taxon>
        <taxon>Hyphomicrobiales</taxon>
        <taxon>Nitrobacteraceae</taxon>
        <taxon>Nitrobacter</taxon>
    </lineage>
</organism>
<dbReference type="RefSeq" id="WP_011316045.1">
    <property type="nucleotide sequence ID" value="NC_007406.1"/>
</dbReference>